<dbReference type="Proteomes" id="UP000035540">
    <property type="component" value="Chromosome"/>
</dbReference>
<dbReference type="AlphaFoldDB" id="A0A0G3H4V4"/>
<reference evidence="2" key="2">
    <citation type="submission" date="2015-05" db="EMBL/GenBank/DDBJ databases">
        <title>Complete genome sequence of Corynebacterium testudinoris DSM 44614, recovered from necrotic lesions in the mouth of a tortoise.</title>
        <authorList>
            <person name="Ruckert C."/>
            <person name="Albersmeier A."/>
            <person name="Winkler A."/>
            <person name="Tauch A."/>
        </authorList>
    </citation>
    <scope>NUCLEOTIDE SEQUENCE [LARGE SCALE GENOMIC DNA]</scope>
    <source>
        <strain evidence="2">DSM 44614</strain>
    </source>
</reference>
<dbReference type="EMBL" id="CP011545">
    <property type="protein sequence ID" value="AKK08449.1"/>
    <property type="molecule type" value="Genomic_DNA"/>
</dbReference>
<reference evidence="1 2" key="1">
    <citation type="journal article" date="2015" name="Genome Announc.">
        <title>Complete Genome Sequence of the Type Strain Corynebacterium testudinoris DSM 44614, Recovered from Necrotic Lesions in the Mouth of a Tortoise.</title>
        <authorList>
            <person name="Ruckert C."/>
            <person name="Kriete M."/>
            <person name="Jaenicke S."/>
            <person name="Winkler A."/>
            <person name="Tauch A."/>
        </authorList>
    </citation>
    <scope>NUCLEOTIDE SEQUENCE [LARGE SCALE GENOMIC DNA]</scope>
    <source>
        <strain evidence="1 2">DSM 44614</strain>
    </source>
</reference>
<protein>
    <submittedName>
        <fullName evidence="1">Uncharacterized protein</fullName>
    </submittedName>
</protein>
<accession>A0A0G3H4V4</accession>
<proteinExistence type="predicted"/>
<evidence type="ECO:0000313" key="1">
    <source>
        <dbReference type="EMBL" id="AKK08449.1"/>
    </source>
</evidence>
<dbReference type="STRING" id="136857.CTEST_05010"/>
<organism evidence="1 2">
    <name type="scientific">Corynebacterium testudinoris</name>
    <dbReference type="NCBI Taxonomy" id="136857"/>
    <lineage>
        <taxon>Bacteria</taxon>
        <taxon>Bacillati</taxon>
        <taxon>Actinomycetota</taxon>
        <taxon>Actinomycetes</taxon>
        <taxon>Mycobacteriales</taxon>
        <taxon>Corynebacteriaceae</taxon>
        <taxon>Corynebacterium</taxon>
    </lineage>
</organism>
<sequence length="97" mass="11098">MWLSSFPVARPRFCTVVPAVPAIFVTMYEELLEALATGMIVRVRRQEPAKIEVGQAWSMDPDSVRLRTLDDRRYRDIPLDDIVDVEIIGVFLKDFGS</sequence>
<gene>
    <name evidence="1" type="ORF">CTEST_05010</name>
</gene>
<name>A0A0G3H4V4_9CORY</name>
<dbReference type="KEGG" id="cted:CTEST_05010"/>
<evidence type="ECO:0000313" key="2">
    <source>
        <dbReference type="Proteomes" id="UP000035540"/>
    </source>
</evidence>
<dbReference type="PATRIC" id="fig|136857.5.peg.996"/>
<keyword evidence="2" id="KW-1185">Reference proteome</keyword>